<dbReference type="EMBL" id="JBHXIJ010000036">
    <property type="protein sequence ID" value="MFD5098907.1"/>
    <property type="molecule type" value="Genomic_DNA"/>
</dbReference>
<accession>A0ABW6FK49</accession>
<name>A0ABW6FK49_9ACTN</name>
<proteinExistence type="predicted"/>
<sequence>MTGGESSPDAFTPVPVRVVLPDGQELVARLYARVQTPAGGWEYDVGMPSYRNPETGGVEAAEYRVWVEAPAMVRPVDGVDYSVVPTTPLPPPSVIAEVLGPRRPSGWALQKVGTGRGPGQGVVHAVDCDEAPKDAPTLSWERALEVAEQPGVRLCSLCGAAAELDPVLKGFGEGFGEQ</sequence>
<dbReference type="Pfam" id="PF19746">
    <property type="entry name" value="DUF6233"/>
    <property type="match status" value="1"/>
</dbReference>
<dbReference type="InterPro" id="IPR046200">
    <property type="entry name" value="DUF6233"/>
</dbReference>
<reference evidence="1 2" key="1">
    <citation type="submission" date="2024-09" db="EMBL/GenBank/DDBJ databases">
        <title>The Natural Products Discovery Center: Release of the First 8490 Sequenced Strains for Exploring Actinobacteria Biosynthetic Diversity.</title>
        <authorList>
            <person name="Kalkreuter E."/>
            <person name="Kautsar S.A."/>
            <person name="Yang D."/>
            <person name="Bader C.D."/>
            <person name="Teijaro C.N."/>
            <person name="Fluegel L."/>
            <person name="Davis C.M."/>
            <person name="Simpson J.R."/>
            <person name="Lauterbach L."/>
            <person name="Steele A.D."/>
            <person name="Gui C."/>
            <person name="Meng S."/>
            <person name="Li G."/>
            <person name="Viehrig K."/>
            <person name="Ye F."/>
            <person name="Su P."/>
            <person name="Kiefer A.F."/>
            <person name="Nichols A."/>
            <person name="Cepeda A.J."/>
            <person name="Yan W."/>
            <person name="Fan B."/>
            <person name="Jiang Y."/>
            <person name="Adhikari A."/>
            <person name="Zheng C.-J."/>
            <person name="Schuster L."/>
            <person name="Cowan T.M."/>
            <person name="Smanski M.J."/>
            <person name="Chevrette M.G."/>
            <person name="De Carvalho L.P.S."/>
            <person name="Shen B."/>
        </authorList>
    </citation>
    <scope>NUCLEOTIDE SEQUENCE [LARGE SCALE GENOMIC DNA]</scope>
    <source>
        <strain evidence="1 2">NPDC058348</strain>
    </source>
</reference>
<evidence type="ECO:0000313" key="1">
    <source>
        <dbReference type="EMBL" id="MFD5098907.1"/>
    </source>
</evidence>
<organism evidence="1 2">
    <name type="scientific">Streptomyces albidochromogenes</name>
    <dbReference type="NCBI Taxonomy" id="329524"/>
    <lineage>
        <taxon>Bacteria</taxon>
        <taxon>Bacillati</taxon>
        <taxon>Actinomycetota</taxon>
        <taxon>Actinomycetes</taxon>
        <taxon>Kitasatosporales</taxon>
        <taxon>Streptomycetaceae</taxon>
        <taxon>Streptomyces</taxon>
    </lineage>
</organism>
<gene>
    <name evidence="1" type="ORF">ACFWJN_08050</name>
</gene>
<comment type="caution">
    <text evidence="1">The sequence shown here is derived from an EMBL/GenBank/DDBJ whole genome shotgun (WGS) entry which is preliminary data.</text>
</comment>
<evidence type="ECO:0000313" key="2">
    <source>
        <dbReference type="Proteomes" id="UP001598448"/>
    </source>
</evidence>
<keyword evidence="2" id="KW-1185">Reference proteome</keyword>
<dbReference type="Proteomes" id="UP001598448">
    <property type="component" value="Unassembled WGS sequence"/>
</dbReference>
<protein>
    <submittedName>
        <fullName evidence="1">DUF6233 domain-containing protein</fullName>
    </submittedName>
</protein>
<dbReference type="RefSeq" id="WP_386710635.1">
    <property type="nucleotide sequence ID" value="NZ_JBHXIJ010000036.1"/>
</dbReference>